<evidence type="ECO:0000313" key="1">
    <source>
        <dbReference type="EMBL" id="KAG6973611.1"/>
    </source>
</evidence>
<reference evidence="1" key="1">
    <citation type="submission" date="2021-01" db="EMBL/GenBank/DDBJ databases">
        <title>Phytophthora aleatoria, a newly-described species from Pinus radiata is distinct from Phytophthora cactorum isolates based on comparative genomics.</title>
        <authorList>
            <person name="Mcdougal R."/>
            <person name="Panda P."/>
            <person name="Williams N."/>
            <person name="Studholme D.J."/>
        </authorList>
    </citation>
    <scope>NUCLEOTIDE SEQUENCE</scope>
    <source>
        <strain evidence="1">NZFS 3830</strain>
    </source>
</reference>
<dbReference type="EMBL" id="JAENGZ010000017">
    <property type="protein sequence ID" value="KAG6973611.1"/>
    <property type="molecule type" value="Genomic_DNA"/>
</dbReference>
<gene>
    <name evidence="1" type="ORF">JG687_00000830</name>
</gene>
<dbReference type="OrthoDB" id="75905at2759"/>
<sequence>MEERTGVDYWGLQVDGETRMVYYFNHSSPDETQWLPPTNLIHPDTHEVLLWDASAQWFYYYDPQILDVTMQTEESRWLNEKASGSVVQQQMNS</sequence>
<protein>
    <submittedName>
        <fullName evidence="1">Uncharacterized protein</fullName>
    </submittedName>
</protein>
<dbReference type="VEuPathDB" id="FungiDB:PC110_g5401"/>
<evidence type="ECO:0000313" key="2">
    <source>
        <dbReference type="Proteomes" id="UP000688947"/>
    </source>
</evidence>
<proteinExistence type="predicted"/>
<dbReference type="Proteomes" id="UP000688947">
    <property type="component" value="Unassembled WGS sequence"/>
</dbReference>
<comment type="caution">
    <text evidence="1">The sequence shown here is derived from an EMBL/GenBank/DDBJ whole genome shotgun (WGS) entry which is preliminary data.</text>
</comment>
<dbReference type="AlphaFoldDB" id="A0A8T1UZZ4"/>
<organism evidence="1 2">
    <name type="scientific">Phytophthora cactorum</name>
    <dbReference type="NCBI Taxonomy" id="29920"/>
    <lineage>
        <taxon>Eukaryota</taxon>
        <taxon>Sar</taxon>
        <taxon>Stramenopiles</taxon>
        <taxon>Oomycota</taxon>
        <taxon>Peronosporomycetes</taxon>
        <taxon>Peronosporales</taxon>
        <taxon>Peronosporaceae</taxon>
        <taxon>Phytophthora</taxon>
    </lineage>
</organism>
<name>A0A8T1UZZ4_9STRA</name>
<accession>A0A8T1UZZ4</accession>